<proteinExistence type="inferred from homology"/>
<comment type="similarity">
    <text evidence="2 5">Belongs to the RecX family.</text>
</comment>
<dbReference type="GO" id="GO:0006282">
    <property type="term" value="P:regulation of DNA repair"/>
    <property type="evidence" value="ECO:0007669"/>
    <property type="project" value="UniProtKB-UniRule"/>
</dbReference>
<dbReference type="RefSeq" id="WP_074887609.1">
    <property type="nucleotide sequence ID" value="NZ_FOXO01000012.1"/>
</dbReference>
<accession>A0A1I5UCB1</accession>
<dbReference type="Pfam" id="PF21982">
    <property type="entry name" value="RecX_HTH1"/>
    <property type="match status" value="1"/>
</dbReference>
<sequence>MIISDIIEFDKKRSKVYIDGEFAFLLYKGELRDYNIKIDNELSESAYETITKELLPKRAIKRAMNLLQKKDYTEKKLRDKLSEGLYSDDAIDAAIEYVKSYRYLDDQRFARDYIIYHIENRSKNRVIQDLSAKGIDKQTVLDIFDELENEGLFESVSETEFNQINHLLQKKHYDPEMEYKEKQKIMAFLLRKGYSMDIVKKAMDNF</sequence>
<dbReference type="Proteomes" id="UP000182624">
    <property type="component" value="Unassembled WGS sequence"/>
</dbReference>
<dbReference type="AlphaFoldDB" id="A0A1I5UCB1"/>
<comment type="function">
    <text evidence="5">Modulates RecA activity.</text>
</comment>
<organism evidence="8 9">
    <name type="scientific">Butyrivibrio proteoclasticus</name>
    <dbReference type="NCBI Taxonomy" id="43305"/>
    <lineage>
        <taxon>Bacteria</taxon>
        <taxon>Bacillati</taxon>
        <taxon>Bacillota</taxon>
        <taxon>Clostridia</taxon>
        <taxon>Lachnospirales</taxon>
        <taxon>Lachnospiraceae</taxon>
        <taxon>Butyrivibrio</taxon>
    </lineage>
</organism>
<reference evidence="9" key="1">
    <citation type="submission" date="2016-10" db="EMBL/GenBank/DDBJ databases">
        <authorList>
            <person name="Varghese N."/>
            <person name="Submissions S."/>
        </authorList>
    </citation>
    <scope>NUCLEOTIDE SEQUENCE [LARGE SCALE GENOMIC DNA]</scope>
    <source>
        <strain evidence="9">P18</strain>
    </source>
</reference>
<dbReference type="EMBL" id="FOXO01000012">
    <property type="protein sequence ID" value="SFP92899.1"/>
    <property type="molecule type" value="Genomic_DNA"/>
</dbReference>
<dbReference type="Pfam" id="PF21981">
    <property type="entry name" value="RecX_HTH3"/>
    <property type="match status" value="1"/>
</dbReference>
<name>A0A1I5UCB1_9FIRM</name>
<evidence type="ECO:0000256" key="3">
    <source>
        <dbReference type="ARBA" id="ARBA00018111"/>
    </source>
</evidence>
<evidence type="ECO:0000259" key="7">
    <source>
        <dbReference type="Pfam" id="PF21982"/>
    </source>
</evidence>
<dbReference type="Gene3D" id="1.10.10.10">
    <property type="entry name" value="Winged helix-like DNA-binding domain superfamily/Winged helix DNA-binding domain"/>
    <property type="match status" value="2"/>
</dbReference>
<evidence type="ECO:0000313" key="8">
    <source>
        <dbReference type="EMBL" id="SFP92899.1"/>
    </source>
</evidence>
<keyword evidence="4 5" id="KW-0963">Cytoplasm</keyword>
<evidence type="ECO:0000256" key="2">
    <source>
        <dbReference type="ARBA" id="ARBA00009695"/>
    </source>
</evidence>
<dbReference type="InterPro" id="IPR003783">
    <property type="entry name" value="Regulatory_RecX"/>
</dbReference>
<dbReference type="InterPro" id="IPR036388">
    <property type="entry name" value="WH-like_DNA-bd_sf"/>
</dbReference>
<evidence type="ECO:0000256" key="1">
    <source>
        <dbReference type="ARBA" id="ARBA00004496"/>
    </source>
</evidence>
<dbReference type="OrthoDB" id="9804967at2"/>
<dbReference type="HAMAP" id="MF_01114">
    <property type="entry name" value="RecX"/>
    <property type="match status" value="1"/>
</dbReference>
<keyword evidence="9" id="KW-1185">Reference proteome</keyword>
<evidence type="ECO:0000256" key="5">
    <source>
        <dbReference type="HAMAP-Rule" id="MF_01114"/>
    </source>
</evidence>
<dbReference type="GO" id="GO:0005737">
    <property type="term" value="C:cytoplasm"/>
    <property type="evidence" value="ECO:0007669"/>
    <property type="project" value="UniProtKB-SubCell"/>
</dbReference>
<protein>
    <recommendedName>
        <fullName evidence="3 5">Regulatory protein RecX</fullName>
    </recommendedName>
</protein>
<dbReference type="PANTHER" id="PTHR33602">
    <property type="entry name" value="REGULATORY PROTEIN RECX FAMILY PROTEIN"/>
    <property type="match status" value="1"/>
</dbReference>
<comment type="subcellular location">
    <subcellularLocation>
        <location evidence="1 5">Cytoplasm</location>
    </subcellularLocation>
</comment>
<evidence type="ECO:0000256" key="4">
    <source>
        <dbReference type="ARBA" id="ARBA00022490"/>
    </source>
</evidence>
<feature type="domain" description="RecX first three-helical" evidence="7">
    <location>
        <begin position="59"/>
        <end position="97"/>
    </location>
</feature>
<evidence type="ECO:0000259" key="6">
    <source>
        <dbReference type="Pfam" id="PF21981"/>
    </source>
</evidence>
<dbReference type="PANTHER" id="PTHR33602:SF1">
    <property type="entry name" value="REGULATORY PROTEIN RECX FAMILY PROTEIN"/>
    <property type="match status" value="1"/>
</dbReference>
<feature type="domain" description="RecX third three-helical" evidence="6">
    <location>
        <begin position="158"/>
        <end position="203"/>
    </location>
</feature>
<dbReference type="InterPro" id="IPR053926">
    <property type="entry name" value="RecX_HTH_1st"/>
</dbReference>
<evidence type="ECO:0000313" key="9">
    <source>
        <dbReference type="Proteomes" id="UP000182624"/>
    </source>
</evidence>
<dbReference type="InterPro" id="IPR053925">
    <property type="entry name" value="RecX_HTH_3rd"/>
</dbReference>
<gene>
    <name evidence="5" type="primary">recX</name>
    <name evidence="8" type="ORF">SAMN04487928_11245</name>
</gene>